<dbReference type="GO" id="GO:0006633">
    <property type="term" value="P:fatty acid biosynthetic process"/>
    <property type="evidence" value="ECO:0007669"/>
    <property type="project" value="TreeGrafter"/>
</dbReference>
<dbReference type="PRINTS" id="PR00080">
    <property type="entry name" value="SDRFAMILY"/>
</dbReference>
<reference evidence="4" key="1">
    <citation type="submission" date="2015-11" db="EMBL/GenBank/DDBJ databases">
        <authorList>
            <consortium name="Cross-ministerial Strategic Innovation Promotion Program (SIP) consortium"/>
            <person name="Tomihama T."/>
            <person name="Ikenaga M."/>
            <person name="Sakai M."/>
            <person name="Okubo T."/>
            <person name="Ikeda S."/>
        </authorList>
    </citation>
    <scope>NUCLEOTIDE SEQUENCE [LARGE SCALE GENOMIC DNA]</scope>
    <source>
        <strain evidence="4">S58</strain>
    </source>
</reference>
<reference evidence="4" key="3">
    <citation type="submission" date="2016-02" db="EMBL/GenBank/DDBJ databases">
        <title>Draft genome of pathogenic Streptomyces sp. in Japan.</title>
        <authorList>
            <person name="Tomihama T."/>
            <person name="Ikenaga M."/>
            <person name="Sakai M."/>
            <person name="Okubo T."/>
            <person name="Ikeda S."/>
        </authorList>
    </citation>
    <scope>NUCLEOTIDE SEQUENCE [LARGE SCALE GENOMIC DNA]</scope>
    <source>
        <strain evidence="4">S58</strain>
    </source>
</reference>
<dbReference type="FunFam" id="3.40.50.720:FF:000084">
    <property type="entry name" value="Short-chain dehydrogenase reductase"/>
    <property type="match status" value="1"/>
</dbReference>
<dbReference type="PANTHER" id="PTHR42760:SF133">
    <property type="entry name" value="3-OXOACYL-[ACYL-CARRIER-PROTEIN] REDUCTASE"/>
    <property type="match status" value="1"/>
</dbReference>
<protein>
    <submittedName>
        <fullName evidence="3">Levodione reductase</fullName>
    </submittedName>
</protein>
<sequence>MQHRFTDKVALITGGGSGLGRATAVRLATEGARLVLVDVNERGLADSVVELGEAAPGTEVRTVVADVSQEADVARYVARTVEHHGRIDCFFNNAGVEPTQRRTEDIGHEDFARTVAINLAGVFLGLKHVLKVMREQGHGRVLNTASLFGIRANGLGSDYHASKHGVVGLTRNAGVEYGRYGVTVNAMAPGTILTPMLENHLDTLRRQAPEEIDKALDRIPAGRFGRPDEVAALAAFLLSDEASYINATVVTVDGGRSERA</sequence>
<dbReference type="InterPro" id="IPR002347">
    <property type="entry name" value="SDR_fam"/>
</dbReference>
<dbReference type="SUPFAM" id="SSF51735">
    <property type="entry name" value="NAD(P)-binding Rossmann-fold domains"/>
    <property type="match status" value="1"/>
</dbReference>
<evidence type="ECO:0000256" key="2">
    <source>
        <dbReference type="ARBA" id="ARBA00023002"/>
    </source>
</evidence>
<evidence type="ECO:0000313" key="4">
    <source>
        <dbReference type="Proteomes" id="UP000067448"/>
    </source>
</evidence>
<comment type="similarity">
    <text evidence="1">Belongs to the short-chain dehydrogenases/reductases (SDR) family.</text>
</comment>
<comment type="caution">
    <text evidence="3">The sequence shown here is derived from an EMBL/GenBank/DDBJ whole genome shotgun (WGS) entry which is preliminary data.</text>
</comment>
<dbReference type="OrthoDB" id="7064009at2"/>
<dbReference type="Proteomes" id="UP000067448">
    <property type="component" value="Unassembled WGS sequence"/>
</dbReference>
<dbReference type="Gene3D" id="3.40.50.720">
    <property type="entry name" value="NAD(P)-binding Rossmann-like Domain"/>
    <property type="match status" value="1"/>
</dbReference>
<reference evidence="3 4" key="2">
    <citation type="journal article" date="2016" name="Genome Announc.">
        <title>Draft Genome Sequences of Streptomyces scabiei S58, Streptomyces turgidiscabies T45, and Streptomyces acidiscabies a10, the Pathogens of Potato Common Scab, Isolated in Japan.</title>
        <authorList>
            <person name="Tomihama T."/>
            <person name="Nishi Y."/>
            <person name="Sakai M."/>
            <person name="Ikenaga M."/>
            <person name="Okubo T."/>
            <person name="Ikeda S."/>
        </authorList>
    </citation>
    <scope>NUCLEOTIDE SEQUENCE [LARGE SCALE GENOMIC DNA]</scope>
    <source>
        <strain evidence="3 4">S58</strain>
    </source>
</reference>
<dbReference type="GO" id="GO:0048038">
    <property type="term" value="F:quinone binding"/>
    <property type="evidence" value="ECO:0007669"/>
    <property type="project" value="TreeGrafter"/>
</dbReference>
<dbReference type="NCBIfam" id="NF005559">
    <property type="entry name" value="PRK07231.1"/>
    <property type="match status" value="1"/>
</dbReference>
<dbReference type="InterPro" id="IPR036291">
    <property type="entry name" value="NAD(P)-bd_dom_sf"/>
</dbReference>
<dbReference type="PRINTS" id="PR00081">
    <property type="entry name" value="GDHRDH"/>
</dbReference>
<dbReference type="EMBL" id="BCMM01000100">
    <property type="protein sequence ID" value="GAQ68259.1"/>
    <property type="molecule type" value="Genomic_DNA"/>
</dbReference>
<dbReference type="Pfam" id="PF13561">
    <property type="entry name" value="adh_short_C2"/>
    <property type="match status" value="1"/>
</dbReference>
<proteinExistence type="inferred from homology"/>
<dbReference type="RefSeq" id="WP_059085137.1">
    <property type="nucleotide sequence ID" value="NZ_BCMM01000100.1"/>
</dbReference>
<evidence type="ECO:0000256" key="1">
    <source>
        <dbReference type="ARBA" id="ARBA00006484"/>
    </source>
</evidence>
<dbReference type="GO" id="GO:0016616">
    <property type="term" value="F:oxidoreductase activity, acting on the CH-OH group of donors, NAD or NADP as acceptor"/>
    <property type="evidence" value="ECO:0007669"/>
    <property type="project" value="TreeGrafter"/>
</dbReference>
<gene>
    <name evidence="3" type="primary">lvr_2</name>
    <name evidence="3" type="ORF">SsS58_08718</name>
</gene>
<name>A0A100JYX4_STRSC</name>
<organism evidence="3 4">
    <name type="scientific">Streptomyces scabiei</name>
    <dbReference type="NCBI Taxonomy" id="1930"/>
    <lineage>
        <taxon>Bacteria</taxon>
        <taxon>Bacillati</taxon>
        <taxon>Actinomycetota</taxon>
        <taxon>Actinomycetes</taxon>
        <taxon>Kitasatosporales</taxon>
        <taxon>Streptomycetaceae</taxon>
        <taxon>Streptomyces</taxon>
    </lineage>
</organism>
<accession>A0A100JYX4</accession>
<evidence type="ECO:0000313" key="3">
    <source>
        <dbReference type="EMBL" id="GAQ68259.1"/>
    </source>
</evidence>
<keyword evidence="2" id="KW-0560">Oxidoreductase</keyword>
<dbReference type="AlphaFoldDB" id="A0A100JYX4"/>
<dbReference type="PANTHER" id="PTHR42760">
    <property type="entry name" value="SHORT-CHAIN DEHYDROGENASES/REDUCTASES FAMILY MEMBER"/>
    <property type="match status" value="1"/>
</dbReference>